<dbReference type="EMBL" id="KB445822">
    <property type="protein sequence ID" value="EMD31162.1"/>
    <property type="molecule type" value="Genomic_DNA"/>
</dbReference>
<proteinExistence type="predicted"/>
<accession>M2QZ06</accession>
<dbReference type="HOGENOM" id="CLU_2284077_0_0_1"/>
<dbReference type="InterPro" id="IPR027267">
    <property type="entry name" value="AH/BAR_dom_sf"/>
</dbReference>
<organism evidence="1 2">
    <name type="scientific">Ceriporiopsis subvermispora (strain B)</name>
    <name type="common">White-rot fungus</name>
    <name type="synonym">Gelatoporia subvermispora</name>
    <dbReference type="NCBI Taxonomy" id="914234"/>
    <lineage>
        <taxon>Eukaryota</taxon>
        <taxon>Fungi</taxon>
        <taxon>Dikarya</taxon>
        <taxon>Basidiomycota</taxon>
        <taxon>Agaricomycotina</taxon>
        <taxon>Agaricomycetes</taxon>
        <taxon>Polyporales</taxon>
        <taxon>Gelatoporiaceae</taxon>
        <taxon>Gelatoporia</taxon>
    </lineage>
</organism>
<name>M2QZ06_CERS8</name>
<gene>
    <name evidence="1" type="ORF">CERSUDRAFT_60354</name>
</gene>
<reference evidence="1 2" key="1">
    <citation type="journal article" date="2012" name="Proc. Natl. Acad. Sci. U.S.A.">
        <title>Comparative genomics of Ceriporiopsis subvermispora and Phanerochaete chrysosporium provide insight into selective ligninolysis.</title>
        <authorList>
            <person name="Fernandez-Fueyo E."/>
            <person name="Ruiz-Duenas F.J."/>
            <person name="Ferreira P."/>
            <person name="Floudas D."/>
            <person name="Hibbett D.S."/>
            <person name="Canessa P."/>
            <person name="Larrondo L.F."/>
            <person name="James T.Y."/>
            <person name="Seelenfreund D."/>
            <person name="Lobos S."/>
            <person name="Polanco R."/>
            <person name="Tello M."/>
            <person name="Honda Y."/>
            <person name="Watanabe T."/>
            <person name="Watanabe T."/>
            <person name="Ryu J.S."/>
            <person name="Kubicek C.P."/>
            <person name="Schmoll M."/>
            <person name="Gaskell J."/>
            <person name="Hammel K.E."/>
            <person name="St John F.J."/>
            <person name="Vanden Wymelenberg A."/>
            <person name="Sabat G."/>
            <person name="Splinter BonDurant S."/>
            <person name="Syed K."/>
            <person name="Yadav J.S."/>
            <person name="Doddapaneni H."/>
            <person name="Subramanian V."/>
            <person name="Lavin J.L."/>
            <person name="Oguiza J.A."/>
            <person name="Perez G."/>
            <person name="Pisabarro A.G."/>
            <person name="Ramirez L."/>
            <person name="Santoyo F."/>
            <person name="Master E."/>
            <person name="Coutinho P.M."/>
            <person name="Henrissat B."/>
            <person name="Lombard V."/>
            <person name="Magnuson J.K."/>
            <person name="Kuees U."/>
            <person name="Hori C."/>
            <person name="Igarashi K."/>
            <person name="Samejima M."/>
            <person name="Held B.W."/>
            <person name="Barry K.W."/>
            <person name="LaButti K.M."/>
            <person name="Lapidus A."/>
            <person name="Lindquist E.A."/>
            <person name="Lucas S.M."/>
            <person name="Riley R."/>
            <person name="Salamov A.A."/>
            <person name="Hoffmeister D."/>
            <person name="Schwenk D."/>
            <person name="Hadar Y."/>
            <person name="Yarden O."/>
            <person name="de Vries R.P."/>
            <person name="Wiebenga A."/>
            <person name="Stenlid J."/>
            <person name="Eastwood D."/>
            <person name="Grigoriev I.V."/>
            <person name="Berka R.M."/>
            <person name="Blanchette R.A."/>
            <person name="Kersten P."/>
            <person name="Martinez A.T."/>
            <person name="Vicuna R."/>
            <person name="Cullen D."/>
        </authorList>
    </citation>
    <scope>NUCLEOTIDE SEQUENCE [LARGE SCALE GENOMIC DNA]</scope>
    <source>
        <strain evidence="1 2">B</strain>
    </source>
</reference>
<dbReference type="Proteomes" id="UP000016930">
    <property type="component" value="Unassembled WGS sequence"/>
</dbReference>
<protein>
    <submittedName>
        <fullName evidence="1">Uncharacterized protein</fullName>
    </submittedName>
</protein>
<dbReference type="AlphaFoldDB" id="M2QZ06"/>
<dbReference type="Gene3D" id="1.20.1270.60">
    <property type="entry name" value="Arfaptin homology (AH) domain/BAR domain"/>
    <property type="match status" value="1"/>
</dbReference>
<evidence type="ECO:0000313" key="1">
    <source>
        <dbReference type="EMBL" id="EMD31162.1"/>
    </source>
</evidence>
<dbReference type="STRING" id="914234.M2QZ06"/>
<keyword evidence="2" id="KW-1185">Reference proteome</keyword>
<dbReference type="OrthoDB" id="3358861at2759"/>
<sequence>MVHRSTDSRLLSNLLVHEKEYSKALAALLSASTASLASFAAYAAASPPPVSTVIVAVAGAFAGADDALRQYAIAVDAWREQLARLKDMEDEVGNVMRDREIL</sequence>
<evidence type="ECO:0000313" key="2">
    <source>
        <dbReference type="Proteomes" id="UP000016930"/>
    </source>
</evidence>